<evidence type="ECO:0000256" key="6">
    <source>
        <dbReference type="ARBA" id="ARBA00023136"/>
    </source>
</evidence>
<feature type="transmembrane region" description="Helical" evidence="7">
    <location>
        <begin position="232"/>
        <end position="249"/>
    </location>
</feature>
<keyword evidence="6 7" id="KW-0472">Membrane</keyword>
<dbReference type="InterPro" id="IPR004638">
    <property type="entry name" value="EmrB-like"/>
</dbReference>
<proteinExistence type="predicted"/>
<organism evidence="9 10">
    <name type="scientific">Paenibacillus macerans</name>
    <name type="common">Bacillus macerans</name>
    <dbReference type="NCBI Taxonomy" id="44252"/>
    <lineage>
        <taxon>Bacteria</taxon>
        <taxon>Bacillati</taxon>
        <taxon>Bacillota</taxon>
        <taxon>Bacilli</taxon>
        <taxon>Bacillales</taxon>
        <taxon>Paenibacillaceae</taxon>
        <taxon>Paenibacillus</taxon>
    </lineage>
</organism>
<feature type="transmembrane region" description="Helical" evidence="7">
    <location>
        <begin position="270"/>
        <end position="293"/>
    </location>
</feature>
<dbReference type="OrthoDB" id="9816041at2"/>
<dbReference type="CDD" id="cd17503">
    <property type="entry name" value="MFS_LmrB_MDR_like"/>
    <property type="match status" value="1"/>
</dbReference>
<dbReference type="Gene3D" id="1.20.1720.10">
    <property type="entry name" value="Multidrug resistance protein D"/>
    <property type="match status" value="1"/>
</dbReference>
<keyword evidence="4 7" id="KW-0812">Transmembrane</keyword>
<dbReference type="NCBIfam" id="TIGR00711">
    <property type="entry name" value="efflux_EmrB"/>
    <property type="match status" value="1"/>
</dbReference>
<evidence type="ECO:0000256" key="3">
    <source>
        <dbReference type="ARBA" id="ARBA00022475"/>
    </source>
</evidence>
<feature type="transmembrane region" description="Helical" evidence="7">
    <location>
        <begin position="143"/>
        <end position="163"/>
    </location>
</feature>
<dbReference type="EMBL" id="JMQA01000038">
    <property type="protein sequence ID" value="KFN05613.1"/>
    <property type="molecule type" value="Genomic_DNA"/>
</dbReference>
<reference evidence="9 10" key="1">
    <citation type="submission" date="2014-04" db="EMBL/GenBank/DDBJ databases">
        <authorList>
            <person name="Bishop-Lilly K.A."/>
            <person name="Broomall S.M."/>
            <person name="Chain P.S."/>
            <person name="Chertkov O."/>
            <person name="Coyne S.R."/>
            <person name="Daligault H.E."/>
            <person name="Davenport K.W."/>
            <person name="Erkkila T."/>
            <person name="Frey K.G."/>
            <person name="Gibbons H.S."/>
            <person name="Gu W."/>
            <person name="Jaissle J."/>
            <person name="Johnson S.L."/>
            <person name="Koroleva G.I."/>
            <person name="Ladner J.T."/>
            <person name="Lo C.-C."/>
            <person name="Minogue T.D."/>
            <person name="Munk C."/>
            <person name="Palacios G.F."/>
            <person name="Redden C.L."/>
            <person name="Rosenzweig C.N."/>
            <person name="Scholz M.B."/>
            <person name="Teshima H."/>
            <person name="Xu Y."/>
        </authorList>
    </citation>
    <scope>NUCLEOTIDE SEQUENCE [LARGE SCALE GENOMIC DNA]</scope>
    <source>
        <strain evidence="9 10">8244</strain>
    </source>
</reference>
<feature type="transmembrane region" description="Helical" evidence="7">
    <location>
        <begin position="358"/>
        <end position="384"/>
    </location>
</feature>
<accession>A0A090Z5J9</accession>
<dbReference type="Proteomes" id="UP000029278">
    <property type="component" value="Unassembled WGS sequence"/>
</dbReference>
<dbReference type="Gene3D" id="1.20.1250.20">
    <property type="entry name" value="MFS general substrate transporter like domains"/>
    <property type="match status" value="1"/>
</dbReference>
<keyword evidence="10" id="KW-1185">Reference proteome</keyword>
<feature type="transmembrane region" description="Helical" evidence="7">
    <location>
        <begin position="201"/>
        <end position="220"/>
    </location>
</feature>
<dbReference type="GO" id="GO:0022857">
    <property type="term" value="F:transmembrane transporter activity"/>
    <property type="evidence" value="ECO:0007669"/>
    <property type="project" value="InterPro"/>
</dbReference>
<dbReference type="PANTHER" id="PTHR42718:SF24">
    <property type="entry name" value="MAJOR FACILITATOR SUPERFAMILY (MFS) PROFILE DOMAIN-CONTAINING PROTEIN"/>
    <property type="match status" value="1"/>
</dbReference>
<dbReference type="InterPro" id="IPR036259">
    <property type="entry name" value="MFS_trans_sf"/>
</dbReference>
<comment type="subcellular location">
    <subcellularLocation>
        <location evidence="1">Cell membrane</location>
        <topology evidence="1">Multi-pass membrane protein</topology>
    </subcellularLocation>
</comment>
<evidence type="ECO:0000259" key="8">
    <source>
        <dbReference type="PROSITE" id="PS50850"/>
    </source>
</evidence>
<gene>
    <name evidence="9" type="ORF">DJ90_259</name>
</gene>
<dbReference type="AlphaFoldDB" id="A0A090Z5J9"/>
<dbReference type="GeneID" id="77009309"/>
<feature type="transmembrane region" description="Helical" evidence="7">
    <location>
        <begin position="53"/>
        <end position="73"/>
    </location>
</feature>
<evidence type="ECO:0000313" key="9">
    <source>
        <dbReference type="EMBL" id="KFN05613.1"/>
    </source>
</evidence>
<dbReference type="InterPro" id="IPR011701">
    <property type="entry name" value="MFS"/>
</dbReference>
<keyword evidence="2" id="KW-0813">Transport</keyword>
<feature type="transmembrane region" description="Helical" evidence="7">
    <location>
        <begin position="80"/>
        <end position="98"/>
    </location>
</feature>
<dbReference type="PATRIC" id="fig|44252.3.peg.4528"/>
<keyword evidence="3" id="KW-1003">Cell membrane</keyword>
<protein>
    <submittedName>
        <fullName evidence="9">Drug resistance MFS transporter, drug:H+ antiporter-2 family protein</fullName>
    </submittedName>
</protein>
<feature type="transmembrane region" description="Helical" evidence="7">
    <location>
        <begin position="438"/>
        <end position="459"/>
    </location>
</feature>
<feature type="transmembrane region" description="Helical" evidence="7">
    <location>
        <begin position="405"/>
        <end position="426"/>
    </location>
</feature>
<sequence length="480" mass="52105">MGKEQSLPTFKRNVLVVVMLAGAFVTMLNQTLLNTALPQIMKDLSISANTAQWLTTGFMLVTGVLIPVSAFLIEKFSTRRLFITAMCLFASGTLMAAIAPNFPVLLFGRILQAVSDGLMLPLMQTIFLMIFPVKQRGSAMGMVGLVMAFAPAIGPTLSGWVVGNFSWRALFYMIFPIAVLIIIFASFMLENVTKVTRPKIDIMSIILSSLGFGGLLYGFSSAGNHAWNSSEVVITLITGTVAIGLFIWRQLAVEKPMLEFRVLKNWTFSLTLFIGMVVMVTMIGVELFLPLYIQTARGFTPLESGLLLLPGAIVMGIMSPITGRIFDKVGARPLALIGSVILVGMTFLFSNMTASTPYIYMMVIYAIRMFGISLMMMPVMTAGLNQLPDHLIPHGTAMSNTLTQMAASVGAALLVTVMTNNTAAAVQQKLPNPMIHGVSVAFTFSTVLAFFALVLSFFIKPMKISQKEDTQDEGSSATES</sequence>
<dbReference type="PROSITE" id="PS50850">
    <property type="entry name" value="MFS"/>
    <property type="match status" value="1"/>
</dbReference>
<evidence type="ECO:0000313" key="10">
    <source>
        <dbReference type="Proteomes" id="UP000029278"/>
    </source>
</evidence>
<dbReference type="PRINTS" id="PR01036">
    <property type="entry name" value="TCRTETB"/>
</dbReference>
<feature type="domain" description="Major facilitator superfamily (MFS) profile" evidence="8">
    <location>
        <begin position="15"/>
        <end position="464"/>
    </location>
</feature>
<keyword evidence="5 7" id="KW-1133">Transmembrane helix</keyword>
<evidence type="ECO:0000256" key="1">
    <source>
        <dbReference type="ARBA" id="ARBA00004651"/>
    </source>
</evidence>
<dbReference type="SUPFAM" id="SSF103473">
    <property type="entry name" value="MFS general substrate transporter"/>
    <property type="match status" value="1"/>
</dbReference>
<feature type="transmembrane region" description="Helical" evidence="7">
    <location>
        <begin position="12"/>
        <end position="33"/>
    </location>
</feature>
<dbReference type="HOGENOM" id="CLU_000960_28_0_9"/>
<evidence type="ECO:0000256" key="5">
    <source>
        <dbReference type="ARBA" id="ARBA00022989"/>
    </source>
</evidence>
<dbReference type="PANTHER" id="PTHR42718">
    <property type="entry name" value="MAJOR FACILITATOR SUPERFAMILY MULTIDRUG TRANSPORTER MFSC"/>
    <property type="match status" value="1"/>
</dbReference>
<feature type="transmembrane region" description="Helical" evidence="7">
    <location>
        <begin position="169"/>
        <end position="189"/>
    </location>
</feature>
<feature type="transmembrane region" description="Helical" evidence="7">
    <location>
        <begin position="110"/>
        <end position="131"/>
    </location>
</feature>
<evidence type="ECO:0000256" key="4">
    <source>
        <dbReference type="ARBA" id="ARBA00022692"/>
    </source>
</evidence>
<name>A0A090Z5J9_PAEMA</name>
<dbReference type="InterPro" id="IPR020846">
    <property type="entry name" value="MFS_dom"/>
</dbReference>
<feature type="transmembrane region" description="Helical" evidence="7">
    <location>
        <begin position="334"/>
        <end position="352"/>
    </location>
</feature>
<evidence type="ECO:0000256" key="7">
    <source>
        <dbReference type="SAM" id="Phobius"/>
    </source>
</evidence>
<dbReference type="Pfam" id="PF07690">
    <property type="entry name" value="MFS_1"/>
    <property type="match status" value="1"/>
</dbReference>
<dbReference type="STRING" id="44252.DJ90_259"/>
<dbReference type="GO" id="GO:0005886">
    <property type="term" value="C:plasma membrane"/>
    <property type="evidence" value="ECO:0007669"/>
    <property type="project" value="UniProtKB-SubCell"/>
</dbReference>
<evidence type="ECO:0000256" key="2">
    <source>
        <dbReference type="ARBA" id="ARBA00022448"/>
    </source>
</evidence>
<comment type="caution">
    <text evidence="9">The sequence shown here is derived from an EMBL/GenBank/DDBJ whole genome shotgun (WGS) entry which is preliminary data.</text>
</comment>
<dbReference type="RefSeq" id="WP_036625742.1">
    <property type="nucleotide sequence ID" value="NZ_CP086393.1"/>
</dbReference>